<dbReference type="CDD" id="cd00093">
    <property type="entry name" value="HTH_XRE"/>
    <property type="match status" value="1"/>
</dbReference>
<dbReference type="EMBL" id="CADIKK010000026">
    <property type="protein sequence ID" value="CAB3799696.1"/>
    <property type="molecule type" value="Genomic_DNA"/>
</dbReference>
<gene>
    <name evidence="3" type="ORF">LMG28614_05031</name>
</gene>
<dbReference type="SMART" id="SM00530">
    <property type="entry name" value="HTH_XRE"/>
    <property type="match status" value="1"/>
</dbReference>
<dbReference type="GO" id="GO:0003677">
    <property type="term" value="F:DNA binding"/>
    <property type="evidence" value="ECO:0007669"/>
    <property type="project" value="InterPro"/>
</dbReference>
<dbReference type="PROSITE" id="PS50943">
    <property type="entry name" value="HTH_CROC1"/>
    <property type="match status" value="1"/>
</dbReference>
<evidence type="ECO:0000313" key="4">
    <source>
        <dbReference type="Proteomes" id="UP000494365"/>
    </source>
</evidence>
<dbReference type="InterPro" id="IPR010982">
    <property type="entry name" value="Lambda_DNA-bd_dom_sf"/>
</dbReference>
<evidence type="ECO:0000259" key="2">
    <source>
        <dbReference type="PROSITE" id="PS50943"/>
    </source>
</evidence>
<dbReference type="Gene3D" id="1.10.260.40">
    <property type="entry name" value="lambda repressor-like DNA-binding domains"/>
    <property type="match status" value="1"/>
</dbReference>
<proteinExistence type="predicted"/>
<dbReference type="AlphaFoldDB" id="A0A6S7BHE1"/>
<feature type="region of interest" description="Disordered" evidence="1">
    <location>
        <begin position="72"/>
        <end position="175"/>
    </location>
</feature>
<sequence>MDYPIKTLSQLRPILQGFRKTARLTQAAMASHLGVTQQSYAQLEANPAAVSVERLFKVLRVLQVDLKLTQTAGGASASSVAGENAASSSGVTPTADRTPAARSAKKASAITTGNVKRKTSSSRKQETPPETHARTRGPAKQTARTTTREVRGNTASETPRTVAKPRSATRKRENW</sequence>
<evidence type="ECO:0000256" key="1">
    <source>
        <dbReference type="SAM" id="MobiDB-lite"/>
    </source>
</evidence>
<dbReference type="RefSeq" id="WP_175152073.1">
    <property type="nucleotide sequence ID" value="NZ_CADIKK010000026.1"/>
</dbReference>
<dbReference type="InterPro" id="IPR001387">
    <property type="entry name" value="Cro/C1-type_HTH"/>
</dbReference>
<name>A0A6S7BHE1_9BURK</name>
<feature type="compositionally biased region" description="Low complexity" evidence="1">
    <location>
        <begin position="72"/>
        <end position="90"/>
    </location>
</feature>
<keyword evidence="4" id="KW-1185">Reference proteome</keyword>
<feature type="compositionally biased region" description="Basic and acidic residues" evidence="1">
    <location>
        <begin position="123"/>
        <end position="133"/>
    </location>
</feature>
<dbReference type="Pfam" id="PF01381">
    <property type="entry name" value="HTH_3"/>
    <property type="match status" value="1"/>
</dbReference>
<organism evidence="3 4">
    <name type="scientific">Paraburkholderia ultramafica</name>
    <dbReference type="NCBI Taxonomy" id="1544867"/>
    <lineage>
        <taxon>Bacteria</taxon>
        <taxon>Pseudomonadati</taxon>
        <taxon>Pseudomonadota</taxon>
        <taxon>Betaproteobacteria</taxon>
        <taxon>Burkholderiales</taxon>
        <taxon>Burkholderiaceae</taxon>
        <taxon>Paraburkholderia</taxon>
    </lineage>
</organism>
<reference evidence="3 4" key="1">
    <citation type="submission" date="2020-04" db="EMBL/GenBank/DDBJ databases">
        <authorList>
            <person name="De Canck E."/>
        </authorList>
    </citation>
    <scope>NUCLEOTIDE SEQUENCE [LARGE SCALE GENOMIC DNA]</scope>
    <source>
        <strain evidence="3 4">LMG 28614</strain>
    </source>
</reference>
<evidence type="ECO:0000313" key="3">
    <source>
        <dbReference type="EMBL" id="CAB3799696.1"/>
    </source>
</evidence>
<dbReference type="SUPFAM" id="SSF47413">
    <property type="entry name" value="lambda repressor-like DNA-binding domains"/>
    <property type="match status" value="1"/>
</dbReference>
<feature type="domain" description="HTH cro/C1-type" evidence="2">
    <location>
        <begin position="15"/>
        <end position="69"/>
    </location>
</feature>
<protein>
    <recommendedName>
        <fullName evidence="2">HTH cro/C1-type domain-containing protein</fullName>
    </recommendedName>
</protein>
<accession>A0A6S7BHE1</accession>
<dbReference type="Proteomes" id="UP000494365">
    <property type="component" value="Unassembled WGS sequence"/>
</dbReference>